<evidence type="ECO:0000256" key="1">
    <source>
        <dbReference type="ARBA" id="ARBA00010088"/>
    </source>
</evidence>
<evidence type="ECO:0000259" key="5">
    <source>
        <dbReference type="Pfam" id="PF00561"/>
    </source>
</evidence>
<evidence type="ECO:0000256" key="2">
    <source>
        <dbReference type="ARBA" id="ARBA00022797"/>
    </source>
</evidence>
<feature type="active site" description="Proton acceptor" evidence="4">
    <location>
        <position position="391"/>
    </location>
</feature>
<gene>
    <name evidence="7" type="ORF">EVG20_g4187</name>
</gene>
<keyword evidence="8" id="KW-1185">Reference proteome</keyword>
<dbReference type="STRING" id="205917.A0A4Y9YYZ8"/>
<dbReference type="InterPro" id="IPR000073">
    <property type="entry name" value="AB_hydrolase_1"/>
</dbReference>
<evidence type="ECO:0000313" key="7">
    <source>
        <dbReference type="EMBL" id="TFY66898.1"/>
    </source>
</evidence>
<dbReference type="PIRSF" id="PIRSF001112">
    <property type="entry name" value="Epoxide_hydrolase"/>
    <property type="match status" value="1"/>
</dbReference>
<comment type="similarity">
    <text evidence="1">Belongs to the peptidase S33 family.</text>
</comment>
<dbReference type="GO" id="GO:0004301">
    <property type="term" value="F:epoxide hydrolase activity"/>
    <property type="evidence" value="ECO:0007669"/>
    <property type="project" value="TreeGrafter"/>
</dbReference>
<feature type="active site" description="Proton donor" evidence="4">
    <location>
        <position position="338"/>
    </location>
</feature>
<dbReference type="Pfam" id="PF00561">
    <property type="entry name" value="Abhydrolase_1"/>
    <property type="match status" value="1"/>
</dbReference>
<feature type="domain" description="Epoxide hydrolase N-terminal" evidence="6">
    <location>
        <begin position="14"/>
        <end position="115"/>
    </location>
</feature>
<dbReference type="PRINTS" id="PR00412">
    <property type="entry name" value="EPOXHYDRLASE"/>
</dbReference>
<accession>A0A4Y9YYZ8</accession>
<proteinExistence type="inferred from homology"/>
<dbReference type="InterPro" id="IPR000639">
    <property type="entry name" value="Epox_hydrolase-like"/>
</dbReference>
<keyword evidence="2" id="KW-0058">Aromatic hydrocarbons catabolism</keyword>
<dbReference type="InterPro" id="IPR029058">
    <property type="entry name" value="AB_hydrolase_fold"/>
</dbReference>
<evidence type="ECO:0000313" key="8">
    <source>
        <dbReference type="Proteomes" id="UP000298327"/>
    </source>
</evidence>
<dbReference type="PANTHER" id="PTHR21661:SF35">
    <property type="entry name" value="EPOXIDE HYDROLASE"/>
    <property type="match status" value="1"/>
</dbReference>
<evidence type="ECO:0000256" key="3">
    <source>
        <dbReference type="ARBA" id="ARBA00022801"/>
    </source>
</evidence>
<evidence type="ECO:0000256" key="4">
    <source>
        <dbReference type="PIRSR" id="PIRSR001112-1"/>
    </source>
</evidence>
<sequence length="428" mass="47644">MSDPAPTATANEVPFKIAILDDALALLHQKLAATRFPDELDDAGWEYGAPLSDVHRLGMYWKDGFDWRAQEARLNAELPMFTRDLDVEGHGTLNVHYVHKRSDVETAIPLLFVHGCEFAVLLTERVNDEGAGPGSFLEARKILPLLTASSPDHPSFHVVALSLPGYAFSQAPRKKGFALTQYSEVANKLMLSLGYNEYVNQGGDWGTLITLYTAHRYGLKHVKASHVNYPVSKPPKLTTAPLQYLKHRLSWYTPVEKAGLERSRQFVEKGRAYYLEHSTQPQTLGYSLADSPVGLLAWIYEKLVNWTDAYPWDDDEVLTWVSIYWFSRDGPAASIRIYYELVKSGEAITVPRPKVPLGISRFPKELTVPPKAWSRGMGNIVFDAEHSSGGHFAATEKPEELVGDLRKMFGKGGPAFGVVPGKSGYIPT</sequence>
<dbReference type="OrthoDB" id="7130006at2759"/>
<feature type="active site" description="Nucleophile" evidence="4">
    <location>
        <position position="204"/>
    </location>
</feature>
<dbReference type="Proteomes" id="UP000298327">
    <property type="component" value="Unassembled WGS sequence"/>
</dbReference>
<protein>
    <recommendedName>
        <fullName evidence="9">Epoxide hydrolase N-terminal domain-containing protein</fullName>
    </recommendedName>
</protein>
<keyword evidence="3" id="KW-0378">Hydrolase</keyword>
<organism evidence="7 8">
    <name type="scientific">Dentipellis fragilis</name>
    <dbReference type="NCBI Taxonomy" id="205917"/>
    <lineage>
        <taxon>Eukaryota</taxon>
        <taxon>Fungi</taxon>
        <taxon>Dikarya</taxon>
        <taxon>Basidiomycota</taxon>
        <taxon>Agaricomycotina</taxon>
        <taxon>Agaricomycetes</taxon>
        <taxon>Russulales</taxon>
        <taxon>Hericiaceae</taxon>
        <taxon>Dentipellis</taxon>
    </lineage>
</organism>
<dbReference type="PANTHER" id="PTHR21661">
    <property type="entry name" value="EPOXIDE HYDROLASE 1-RELATED"/>
    <property type="match status" value="1"/>
</dbReference>
<dbReference type="Pfam" id="PF06441">
    <property type="entry name" value="EHN"/>
    <property type="match status" value="1"/>
</dbReference>
<feature type="domain" description="AB hydrolase-1" evidence="5">
    <location>
        <begin position="132"/>
        <end position="246"/>
    </location>
</feature>
<dbReference type="EMBL" id="SEOQ01000209">
    <property type="protein sequence ID" value="TFY66898.1"/>
    <property type="molecule type" value="Genomic_DNA"/>
</dbReference>
<name>A0A4Y9YYZ8_9AGAM</name>
<dbReference type="InterPro" id="IPR016292">
    <property type="entry name" value="Epoxide_hydrolase"/>
</dbReference>
<comment type="caution">
    <text evidence="7">The sequence shown here is derived from an EMBL/GenBank/DDBJ whole genome shotgun (WGS) entry which is preliminary data.</text>
</comment>
<dbReference type="SUPFAM" id="SSF53474">
    <property type="entry name" value="alpha/beta-Hydrolases"/>
    <property type="match status" value="1"/>
</dbReference>
<reference evidence="7 8" key="1">
    <citation type="submission" date="2019-02" db="EMBL/GenBank/DDBJ databases">
        <title>Genome sequencing of the rare red list fungi Dentipellis fragilis.</title>
        <authorList>
            <person name="Buettner E."/>
            <person name="Kellner H."/>
        </authorList>
    </citation>
    <scope>NUCLEOTIDE SEQUENCE [LARGE SCALE GENOMIC DNA]</scope>
    <source>
        <strain evidence="7 8">DSM 105465</strain>
    </source>
</reference>
<dbReference type="AlphaFoldDB" id="A0A4Y9YYZ8"/>
<evidence type="ECO:0000259" key="6">
    <source>
        <dbReference type="Pfam" id="PF06441"/>
    </source>
</evidence>
<dbReference type="GO" id="GO:0097176">
    <property type="term" value="P:epoxide metabolic process"/>
    <property type="evidence" value="ECO:0007669"/>
    <property type="project" value="TreeGrafter"/>
</dbReference>
<dbReference type="Gene3D" id="3.40.50.1820">
    <property type="entry name" value="alpha/beta hydrolase"/>
    <property type="match status" value="1"/>
</dbReference>
<dbReference type="InterPro" id="IPR010497">
    <property type="entry name" value="Epoxide_hydro_N"/>
</dbReference>
<evidence type="ECO:0008006" key="9">
    <source>
        <dbReference type="Google" id="ProtNLM"/>
    </source>
</evidence>